<organism evidence="2 3">
    <name type="scientific">Amblyomma americanum</name>
    <name type="common">Lone star tick</name>
    <dbReference type="NCBI Taxonomy" id="6943"/>
    <lineage>
        <taxon>Eukaryota</taxon>
        <taxon>Metazoa</taxon>
        <taxon>Ecdysozoa</taxon>
        <taxon>Arthropoda</taxon>
        <taxon>Chelicerata</taxon>
        <taxon>Arachnida</taxon>
        <taxon>Acari</taxon>
        <taxon>Parasitiformes</taxon>
        <taxon>Ixodida</taxon>
        <taxon>Ixodoidea</taxon>
        <taxon>Ixodidae</taxon>
        <taxon>Amblyomminae</taxon>
        <taxon>Amblyomma</taxon>
    </lineage>
</organism>
<keyword evidence="3" id="KW-1185">Reference proteome</keyword>
<protein>
    <submittedName>
        <fullName evidence="2">Uncharacterized protein</fullName>
    </submittedName>
</protein>
<accession>A0AAQ4EXL5</accession>
<name>A0AAQ4EXL5_AMBAM</name>
<evidence type="ECO:0000313" key="3">
    <source>
        <dbReference type="Proteomes" id="UP001321473"/>
    </source>
</evidence>
<evidence type="ECO:0000256" key="1">
    <source>
        <dbReference type="SAM" id="MobiDB-lite"/>
    </source>
</evidence>
<feature type="region of interest" description="Disordered" evidence="1">
    <location>
        <begin position="1"/>
        <end position="79"/>
    </location>
</feature>
<reference evidence="2 3" key="1">
    <citation type="journal article" date="2023" name="Arcadia Sci">
        <title>De novo assembly of a long-read Amblyomma americanum tick genome.</title>
        <authorList>
            <person name="Chou S."/>
            <person name="Poskanzer K.E."/>
            <person name="Rollins M."/>
            <person name="Thuy-Boun P.S."/>
        </authorList>
    </citation>
    <scope>NUCLEOTIDE SEQUENCE [LARGE SCALE GENOMIC DNA]</scope>
    <source>
        <strain evidence="2">F_SG_1</strain>
        <tissue evidence="2">Salivary glands</tissue>
    </source>
</reference>
<proteinExistence type="predicted"/>
<evidence type="ECO:0000313" key="2">
    <source>
        <dbReference type="EMBL" id="KAK8779470.1"/>
    </source>
</evidence>
<feature type="compositionally biased region" description="Low complexity" evidence="1">
    <location>
        <begin position="13"/>
        <end position="39"/>
    </location>
</feature>
<gene>
    <name evidence="2" type="ORF">V5799_019188</name>
</gene>
<dbReference type="Proteomes" id="UP001321473">
    <property type="component" value="Unassembled WGS sequence"/>
</dbReference>
<comment type="caution">
    <text evidence="2">The sequence shown here is derived from an EMBL/GenBank/DDBJ whole genome shotgun (WGS) entry which is preliminary data.</text>
</comment>
<dbReference type="AlphaFoldDB" id="A0AAQ4EXL5"/>
<sequence length="79" mass="8003">MARLMASLERRLLGPPGRGPRSPVAGSAGAPPAALLSSSKEGQTGASGTVAPAGTPMEAPSPNSMGTVWHARTLIGWRR</sequence>
<dbReference type="EMBL" id="JARKHS020009792">
    <property type="protein sequence ID" value="KAK8779470.1"/>
    <property type="molecule type" value="Genomic_DNA"/>
</dbReference>